<comment type="caution">
    <text evidence="2">The sequence shown here is derived from an EMBL/GenBank/DDBJ whole genome shotgun (WGS) entry which is preliminary data.</text>
</comment>
<keyword evidence="3" id="KW-1185">Reference proteome</keyword>
<sequence length="102" mass="11482">MRRRSLSRLKQVAAINARVFAAFVFGALAWLLWPSSVEWWQFFVFSGLMIAGAVSFLSDAIWRCLQLYEHDKAVAEFRIIGGDPKSSDVASNETLKKAGMIK</sequence>
<evidence type="ECO:0000313" key="3">
    <source>
        <dbReference type="Proteomes" id="UP000246132"/>
    </source>
</evidence>
<proteinExistence type="predicted"/>
<feature type="transmembrane region" description="Helical" evidence="1">
    <location>
        <begin position="12"/>
        <end position="33"/>
    </location>
</feature>
<reference evidence="2 3" key="1">
    <citation type="journal article" date="2018" name="Int. J. Syst. Bacteriol.">
        <title>Oceaniradius stylonemae gen. nov., sp. nov., isolated from a red alga, Stylonema cornu-cervi.</title>
        <authorList>
            <person name="Jeong S."/>
        </authorList>
    </citation>
    <scope>NUCLEOTIDE SEQUENCE [LARGE SCALE GENOMIC DNA]</scope>
    <source>
        <strain evidence="2 3">StC1</strain>
    </source>
</reference>
<keyword evidence="1" id="KW-0472">Membrane</keyword>
<dbReference type="Proteomes" id="UP000246132">
    <property type="component" value="Unassembled WGS sequence"/>
</dbReference>
<gene>
    <name evidence="2" type="ORF">DEM25_000070</name>
</gene>
<feature type="transmembrane region" description="Helical" evidence="1">
    <location>
        <begin position="39"/>
        <end position="62"/>
    </location>
</feature>
<dbReference type="EMBL" id="QFWV02000001">
    <property type="protein sequence ID" value="RKF08443.1"/>
    <property type="molecule type" value="Genomic_DNA"/>
</dbReference>
<keyword evidence="1" id="KW-0812">Transmembrane</keyword>
<accession>A0A3A8ARI9</accession>
<organism evidence="2 3">
    <name type="scientific">Oceaniradius stylonematis</name>
    <dbReference type="NCBI Taxonomy" id="2184161"/>
    <lineage>
        <taxon>Bacteria</taxon>
        <taxon>Pseudomonadati</taxon>
        <taxon>Pseudomonadota</taxon>
        <taxon>Alphaproteobacteria</taxon>
        <taxon>Hyphomicrobiales</taxon>
        <taxon>Ahrensiaceae</taxon>
        <taxon>Oceaniradius</taxon>
    </lineage>
</organism>
<evidence type="ECO:0000313" key="2">
    <source>
        <dbReference type="EMBL" id="RKF08443.1"/>
    </source>
</evidence>
<protein>
    <submittedName>
        <fullName evidence="2">Uncharacterized protein</fullName>
    </submittedName>
</protein>
<name>A0A3A8ARI9_9HYPH</name>
<dbReference type="AlphaFoldDB" id="A0A3A8ARI9"/>
<evidence type="ECO:0000256" key="1">
    <source>
        <dbReference type="SAM" id="Phobius"/>
    </source>
</evidence>
<keyword evidence="1" id="KW-1133">Transmembrane helix</keyword>